<gene>
    <name evidence="2" type="ORF">D187_008416</name>
</gene>
<feature type="region of interest" description="Disordered" evidence="1">
    <location>
        <begin position="62"/>
        <end position="93"/>
    </location>
</feature>
<name>S9QLT2_CYSF2</name>
<dbReference type="Proteomes" id="UP000011682">
    <property type="component" value="Unassembled WGS sequence"/>
</dbReference>
<accession>S9QLT2</accession>
<evidence type="ECO:0000313" key="2">
    <source>
        <dbReference type="EMBL" id="EPX62229.1"/>
    </source>
</evidence>
<organism evidence="2 3">
    <name type="scientific">Cystobacter fuscus (strain ATCC 25194 / DSM 2262 / NBRC 100088 / M29)</name>
    <dbReference type="NCBI Taxonomy" id="1242864"/>
    <lineage>
        <taxon>Bacteria</taxon>
        <taxon>Pseudomonadati</taxon>
        <taxon>Myxococcota</taxon>
        <taxon>Myxococcia</taxon>
        <taxon>Myxococcales</taxon>
        <taxon>Cystobacterineae</taxon>
        <taxon>Archangiaceae</taxon>
        <taxon>Cystobacter</taxon>
    </lineage>
</organism>
<comment type="caution">
    <text evidence="2">The sequence shown here is derived from an EMBL/GenBank/DDBJ whole genome shotgun (WGS) entry which is preliminary data.</text>
</comment>
<dbReference type="AlphaFoldDB" id="S9QLT2"/>
<proteinExistence type="predicted"/>
<protein>
    <submittedName>
        <fullName evidence="2">Uncharacterized protein</fullName>
    </submittedName>
</protein>
<feature type="compositionally biased region" description="Gly residues" evidence="1">
    <location>
        <begin position="76"/>
        <end position="85"/>
    </location>
</feature>
<evidence type="ECO:0000256" key="1">
    <source>
        <dbReference type="SAM" id="MobiDB-lite"/>
    </source>
</evidence>
<reference evidence="2" key="1">
    <citation type="submission" date="2013-05" db="EMBL/GenBank/DDBJ databases">
        <title>Genome assembly of Cystobacter fuscus DSM 2262.</title>
        <authorList>
            <person name="Sharma G."/>
            <person name="Khatri I."/>
            <person name="Kaur C."/>
            <person name="Mayilraj S."/>
            <person name="Subramanian S."/>
        </authorList>
    </citation>
    <scope>NUCLEOTIDE SEQUENCE [LARGE SCALE GENOMIC DNA]</scope>
    <source>
        <strain evidence="2">DSM 2262</strain>
    </source>
</reference>
<feature type="compositionally biased region" description="Basic and acidic residues" evidence="1">
    <location>
        <begin position="62"/>
        <end position="75"/>
    </location>
</feature>
<keyword evidence="3" id="KW-1185">Reference proteome</keyword>
<evidence type="ECO:0000313" key="3">
    <source>
        <dbReference type="Proteomes" id="UP000011682"/>
    </source>
</evidence>
<dbReference type="EMBL" id="ANAH02000007">
    <property type="protein sequence ID" value="EPX62229.1"/>
    <property type="molecule type" value="Genomic_DNA"/>
</dbReference>
<sequence length="139" mass="14876">MPSWRMETIRHRQASSPPWIPRRAECVRAQTLRLIAAPAAARRGAPGCEAVHFPGVNGFTDEGRQAWDGASRNREGGFGLRGGSRPGVTDPGRWAPRLGLTSLFPRAGGHAGFLRGPFLDAERYRGAGLGFSGGPTASR</sequence>